<evidence type="ECO:0000313" key="2">
    <source>
        <dbReference type="EMBL" id="QDZ00476.1"/>
    </source>
</evidence>
<feature type="domain" description="Carboxymuconolactone decarboxylase-like" evidence="1">
    <location>
        <begin position="42"/>
        <end position="111"/>
    </location>
</feature>
<dbReference type="PANTHER" id="PTHR34846">
    <property type="entry name" value="4-CARBOXYMUCONOLACTONE DECARBOXYLASE FAMILY PROTEIN (AFU_ORTHOLOGUE AFUA_6G11590)"/>
    <property type="match status" value="1"/>
</dbReference>
<dbReference type="GO" id="GO:0051920">
    <property type="term" value="F:peroxiredoxin activity"/>
    <property type="evidence" value="ECO:0007669"/>
    <property type="project" value="InterPro"/>
</dbReference>
<keyword evidence="3" id="KW-1185">Reference proteome</keyword>
<dbReference type="InterPro" id="IPR003779">
    <property type="entry name" value="CMD-like"/>
</dbReference>
<dbReference type="OrthoDB" id="4704294at2"/>
<dbReference type="AlphaFoldDB" id="A0A5B8KY71"/>
<dbReference type="PANTHER" id="PTHR34846:SF5">
    <property type="entry name" value="CARBOXYMUCONOLACTONE DECARBOXYLASE-LIKE DOMAIN-CONTAINING PROTEIN"/>
    <property type="match status" value="1"/>
</dbReference>
<evidence type="ECO:0000313" key="3">
    <source>
        <dbReference type="Proteomes" id="UP000321389"/>
    </source>
</evidence>
<dbReference type="KEGG" id="niy:FQ775_08830"/>
<accession>A0A5B8KY71</accession>
<protein>
    <submittedName>
        <fullName evidence="2">Carboxymuconolactone decarboxylase family protein</fullName>
    </submittedName>
</protein>
<dbReference type="Pfam" id="PF02627">
    <property type="entry name" value="CMD"/>
    <property type="match status" value="1"/>
</dbReference>
<dbReference type="InterPro" id="IPR029032">
    <property type="entry name" value="AhpD-like"/>
</dbReference>
<proteinExistence type="predicted"/>
<dbReference type="Proteomes" id="UP000321389">
    <property type="component" value="Chromosome"/>
</dbReference>
<name>A0A5B8KY71_9HYPH</name>
<dbReference type="Gene3D" id="1.20.1290.10">
    <property type="entry name" value="AhpD-like"/>
    <property type="match status" value="1"/>
</dbReference>
<organism evidence="2 3">
    <name type="scientific">Nitratireductor mangrovi</name>
    <dbReference type="NCBI Taxonomy" id="2599600"/>
    <lineage>
        <taxon>Bacteria</taxon>
        <taxon>Pseudomonadati</taxon>
        <taxon>Pseudomonadota</taxon>
        <taxon>Alphaproteobacteria</taxon>
        <taxon>Hyphomicrobiales</taxon>
        <taxon>Phyllobacteriaceae</taxon>
        <taxon>Nitratireductor</taxon>
    </lineage>
</organism>
<dbReference type="RefSeq" id="WP_146299124.1">
    <property type="nucleotide sequence ID" value="NZ_CP042301.2"/>
</dbReference>
<dbReference type="EMBL" id="CP042301">
    <property type="protein sequence ID" value="QDZ00476.1"/>
    <property type="molecule type" value="Genomic_DNA"/>
</dbReference>
<gene>
    <name evidence="2" type="ORF">FQ775_08830</name>
</gene>
<dbReference type="SUPFAM" id="SSF69118">
    <property type="entry name" value="AhpD-like"/>
    <property type="match status" value="1"/>
</dbReference>
<evidence type="ECO:0000259" key="1">
    <source>
        <dbReference type="Pfam" id="PF02627"/>
    </source>
</evidence>
<sequence length="184" mass="20527">MSARVGSAVPPFPEAVQSRFDQLMPPGVPPLRLFTMLARDERLFTRFMDGGLLDKGNLSLRHREIVIDRVTASCRCEYEWGVHVTLFAARAGLTGPELHSLVHGNADDPCWEETSERVLIRICDTLHAQANVDAELWAEFSSLFGDEACLEVLMLAGFYRMVSYLANSTRLPPEPYAARFPTAA</sequence>
<reference evidence="2" key="1">
    <citation type="submission" date="2020-04" db="EMBL/GenBank/DDBJ databases">
        <title>Nitratireductor sp. nov. isolated from mangrove soil.</title>
        <authorList>
            <person name="Ye Y."/>
        </authorList>
    </citation>
    <scope>NUCLEOTIDE SEQUENCE</scope>
    <source>
        <strain evidence="2">SY7</strain>
    </source>
</reference>